<dbReference type="AlphaFoldDB" id="A0A8J1TA92"/>
<dbReference type="SUPFAM" id="SSF52540">
    <property type="entry name" value="P-loop containing nucleoside triphosphate hydrolases"/>
    <property type="match status" value="1"/>
</dbReference>
<protein>
    <submittedName>
        <fullName evidence="1">Uncharacterized protein</fullName>
    </submittedName>
</protein>
<sequence length="421" mass="49151">MGLLKKVGGGIIWIVDLILMFINRYIGIQIVKVKKDELLTKFKEVLEEDNDEHLSRKWLQPASTYLSCFSRDLRIRPSMAMLLSSQWFSHIETDRQISRYLHENPSVLQIPIQRPIFIIGLPRTGTTFLFNILAQDPNHLAPPLWQLFGSPVPPPHTSEPAKIKSTQSVMDLFFDGEALMKHEAHSLMPDECVHTLEHTCCGRLGQFMRLGMDDYFEWYNSPDPDFHDTIYRFYKKVLQILAVNQGKGSRRYVRKDYGHMARLDSILKVFPDACIIHPSRNLKSILGSLFSLSETLLKPAYLNLNKYEMAFQLLQRLKFLTSAFLKFREEYDQSLTPGSKSQFIDINYDELVETPMLLVQKIYVYFDMTLTPEADVAMRKYIKENPQHKYGRHTYSLQPYGISEKEIEDSLKDYIEYFDIH</sequence>
<gene>
    <name evidence="1" type="ORF">OFUS_LOCUS24012</name>
</gene>
<organism evidence="1 2">
    <name type="scientific">Owenia fusiformis</name>
    <name type="common">Polychaete worm</name>
    <dbReference type="NCBI Taxonomy" id="6347"/>
    <lineage>
        <taxon>Eukaryota</taxon>
        <taxon>Metazoa</taxon>
        <taxon>Spiralia</taxon>
        <taxon>Lophotrochozoa</taxon>
        <taxon>Annelida</taxon>
        <taxon>Polychaeta</taxon>
        <taxon>Sedentaria</taxon>
        <taxon>Canalipalpata</taxon>
        <taxon>Sabellida</taxon>
        <taxon>Oweniida</taxon>
        <taxon>Oweniidae</taxon>
        <taxon>Owenia</taxon>
    </lineage>
</organism>
<dbReference type="PANTHER" id="PTHR36451">
    <property type="entry name" value="PAPS-DEPENDENT SULFOTRANSFERASE STF3"/>
    <property type="match status" value="1"/>
</dbReference>
<dbReference type="Gene3D" id="3.40.50.300">
    <property type="entry name" value="P-loop containing nucleotide triphosphate hydrolases"/>
    <property type="match status" value="1"/>
</dbReference>
<proteinExistence type="predicted"/>
<name>A0A8J1TA92_OWEFU</name>
<dbReference type="EMBL" id="CAIIXF020000011">
    <property type="protein sequence ID" value="CAH1800078.1"/>
    <property type="molecule type" value="Genomic_DNA"/>
</dbReference>
<evidence type="ECO:0000313" key="2">
    <source>
        <dbReference type="Proteomes" id="UP000749559"/>
    </source>
</evidence>
<dbReference type="InterPro" id="IPR027417">
    <property type="entry name" value="P-loop_NTPase"/>
</dbReference>
<evidence type="ECO:0000313" key="1">
    <source>
        <dbReference type="EMBL" id="CAH1800078.1"/>
    </source>
</evidence>
<dbReference type="Proteomes" id="UP000749559">
    <property type="component" value="Unassembled WGS sequence"/>
</dbReference>
<dbReference type="Pfam" id="PF13469">
    <property type="entry name" value="Sulfotransfer_3"/>
    <property type="match status" value="1"/>
</dbReference>
<dbReference type="InterPro" id="IPR052736">
    <property type="entry name" value="Stf3_sulfotransferase"/>
</dbReference>
<comment type="caution">
    <text evidence="1">The sequence shown here is derived from an EMBL/GenBank/DDBJ whole genome shotgun (WGS) entry which is preliminary data.</text>
</comment>
<dbReference type="OrthoDB" id="9981851at2759"/>
<keyword evidence="2" id="KW-1185">Reference proteome</keyword>
<accession>A0A8J1TA92</accession>
<reference evidence="1" key="1">
    <citation type="submission" date="2022-03" db="EMBL/GenBank/DDBJ databases">
        <authorList>
            <person name="Martin C."/>
        </authorList>
    </citation>
    <scope>NUCLEOTIDE SEQUENCE</scope>
</reference>
<dbReference type="PANTHER" id="PTHR36451:SF1">
    <property type="entry name" value="OMEGA-HYDROXY-BETA-DIHYDROMENAQUINONE-9 SULFOTRANSFERASE STF3"/>
    <property type="match status" value="1"/>
</dbReference>